<name>A0ABN9PYY3_9DINO</name>
<dbReference type="Proteomes" id="UP001189429">
    <property type="component" value="Unassembled WGS sequence"/>
</dbReference>
<gene>
    <name evidence="3" type="ORF">PCOR1329_LOCUS6376</name>
</gene>
<evidence type="ECO:0000313" key="4">
    <source>
        <dbReference type="Proteomes" id="UP001189429"/>
    </source>
</evidence>
<evidence type="ECO:0000313" key="3">
    <source>
        <dbReference type="EMBL" id="CAK0797225.1"/>
    </source>
</evidence>
<feature type="transmembrane region" description="Helical" evidence="2">
    <location>
        <begin position="164"/>
        <end position="183"/>
    </location>
</feature>
<comment type="caution">
    <text evidence="3">The sequence shown here is derived from an EMBL/GenBank/DDBJ whole genome shotgun (WGS) entry which is preliminary data.</text>
</comment>
<keyword evidence="4" id="KW-1185">Reference proteome</keyword>
<reference evidence="3" key="1">
    <citation type="submission" date="2023-10" db="EMBL/GenBank/DDBJ databases">
        <authorList>
            <person name="Chen Y."/>
            <person name="Shah S."/>
            <person name="Dougan E. K."/>
            <person name="Thang M."/>
            <person name="Chan C."/>
        </authorList>
    </citation>
    <scope>NUCLEOTIDE SEQUENCE [LARGE SCALE GENOMIC DNA]</scope>
</reference>
<dbReference type="EMBL" id="CAUYUJ010001707">
    <property type="protein sequence ID" value="CAK0797225.1"/>
    <property type="molecule type" value="Genomic_DNA"/>
</dbReference>
<feature type="transmembrane region" description="Helical" evidence="2">
    <location>
        <begin position="97"/>
        <end position="120"/>
    </location>
</feature>
<feature type="transmembrane region" description="Helical" evidence="2">
    <location>
        <begin position="226"/>
        <end position="253"/>
    </location>
</feature>
<keyword evidence="2" id="KW-0812">Transmembrane</keyword>
<feature type="region of interest" description="Disordered" evidence="1">
    <location>
        <begin position="1"/>
        <end position="22"/>
    </location>
</feature>
<protein>
    <submittedName>
        <fullName evidence="3">Uncharacterized protein</fullName>
    </submittedName>
</protein>
<sequence length="676" mass="74608">MRARSCEAPMGRSRQGSGRSDLLIPPTRQEIQAARGENRIVDRVSRRALLRTPPTFRQSVSRRLFGRSASSSSRCISTNGTGPDVQQLRGPSVQVPILLAMANVVGVAVQFTVYLTAVGWVESEYAQSAGLFVRGMLNLLVPGWSVAVYATIVELVNGETSPRGGFCSVSLFTACCMGIAAVPRYEPGFVAQVMGGATVHFAILCVCVPVKMGCRGHSMKESICGLCYFLALFAVAFALFLWGCTVCMLLPVFDKRAQDYSNGLEQPQKGAVSMTPGLTLPLACHIGESVAVLVVRRLDGWLHERVPTSRPRGSWVVMLVHSVSESFRLAALWYLAILSPESSIGAVGGSELARHWLRPVRRAGRQVRGSGFDKVCSVSVRRRGAVVAPGRQTRIQGGTLHQMDPGRGPGTDFERVWLQHPFVTIFWGPIQFRPLAASEPSTWINALISSLVLNTVTRLGWHRYFVWRLACKTSIWIPEHLALVHRETKFAFGYCRFGAPIAMAGARYILSYVSRSESQCCTSEMSPYFNETVLYVWVCSFVAKLLEDTAIVFCEWSHLSAVPSWHADEYVTSFACRAKDGGLYDGSAATWYQPNLHARPLHKLDYQEDRFKSRVVHLGITSAATFLVNTAVILLISLDFLLGFAGEYVSAIQVMDWSGSVLWRPFANVQSWLEAF</sequence>
<keyword evidence="2" id="KW-1133">Transmembrane helix</keyword>
<organism evidence="3 4">
    <name type="scientific">Prorocentrum cordatum</name>
    <dbReference type="NCBI Taxonomy" id="2364126"/>
    <lineage>
        <taxon>Eukaryota</taxon>
        <taxon>Sar</taxon>
        <taxon>Alveolata</taxon>
        <taxon>Dinophyceae</taxon>
        <taxon>Prorocentrales</taxon>
        <taxon>Prorocentraceae</taxon>
        <taxon>Prorocentrum</taxon>
    </lineage>
</organism>
<keyword evidence="2" id="KW-0472">Membrane</keyword>
<evidence type="ECO:0000256" key="2">
    <source>
        <dbReference type="SAM" id="Phobius"/>
    </source>
</evidence>
<feature type="transmembrane region" description="Helical" evidence="2">
    <location>
        <begin position="132"/>
        <end position="152"/>
    </location>
</feature>
<accession>A0ABN9PYY3</accession>
<proteinExistence type="predicted"/>
<feature type="transmembrane region" description="Helical" evidence="2">
    <location>
        <begin position="189"/>
        <end position="214"/>
    </location>
</feature>
<evidence type="ECO:0000256" key="1">
    <source>
        <dbReference type="SAM" id="MobiDB-lite"/>
    </source>
</evidence>